<evidence type="ECO:0000256" key="1">
    <source>
        <dbReference type="ARBA" id="ARBA00022574"/>
    </source>
</evidence>
<protein>
    <submittedName>
        <fullName evidence="4">Uncharacterized protein</fullName>
    </submittedName>
</protein>
<dbReference type="PROSITE" id="PS00678">
    <property type="entry name" value="WD_REPEATS_1"/>
    <property type="match status" value="1"/>
</dbReference>
<evidence type="ECO:0000256" key="3">
    <source>
        <dbReference type="PROSITE-ProRule" id="PRU00221"/>
    </source>
</evidence>
<dbReference type="OrthoDB" id="134501at2"/>
<dbReference type="AlphaFoldDB" id="A0A5B0B035"/>
<keyword evidence="5" id="KW-1185">Reference proteome</keyword>
<dbReference type="InterPro" id="IPR036322">
    <property type="entry name" value="WD40_repeat_dom_sf"/>
</dbReference>
<reference evidence="4 5" key="1">
    <citation type="submission" date="2019-05" db="EMBL/GenBank/DDBJ databases">
        <authorList>
            <person name="Hariharan J."/>
            <person name="Choudoir M.J."/>
            <person name="Diebold P."/>
            <person name="Panke-Buisse K."/>
            <person name="Buckley D.H."/>
        </authorList>
    </citation>
    <scope>NUCLEOTIDE SEQUENCE [LARGE SCALE GENOMIC DNA]</scope>
    <source>
        <strain evidence="4 5">SUN51</strain>
    </source>
</reference>
<evidence type="ECO:0000313" key="4">
    <source>
        <dbReference type="EMBL" id="KAA0935508.1"/>
    </source>
</evidence>
<comment type="caution">
    <text evidence="4">The sequence shown here is derived from an EMBL/GenBank/DDBJ whole genome shotgun (WGS) entry which is preliminary data.</text>
</comment>
<dbReference type="PROSITE" id="PS50082">
    <property type="entry name" value="WD_REPEATS_2"/>
    <property type="match status" value="2"/>
</dbReference>
<dbReference type="PANTHER" id="PTHR19879:SF1">
    <property type="entry name" value="CANNONBALL-RELATED"/>
    <property type="match status" value="1"/>
</dbReference>
<accession>A0A5B0B035</accession>
<dbReference type="SMART" id="SM00320">
    <property type="entry name" value="WD40"/>
    <property type="match status" value="7"/>
</dbReference>
<dbReference type="Gene3D" id="2.130.10.10">
    <property type="entry name" value="YVTN repeat-like/Quinoprotein amine dehydrogenase"/>
    <property type="match status" value="2"/>
</dbReference>
<name>A0A5B0B035_9ACTN</name>
<feature type="repeat" description="WD" evidence="3">
    <location>
        <begin position="388"/>
        <end position="429"/>
    </location>
</feature>
<keyword evidence="2" id="KW-0677">Repeat</keyword>
<sequence>MSDPLVLLAWCDPERRHVRWSWAGIWVGLLVVDQHRLVYHADGAEKFSAPMAQARFVWRGSSKMTAARFDLHLPEAVFRLYLSPPSTTAPQPDPSLMDHIGGALDRISAVSLLGGTLGTLGDASGVLDNALSLPGAVTQLRSGHRAAEELRTFLGATAPVTNAGGDGSPPATGLAPRFVRGDQQTWATTVRFSLGGCTVACAHSDGSVRLWNTRVGTSRRHLQPFGRSNVVHDLAFAGAGRVILSAGEDHCVRLQDIVTGAEVARLTHPDDVRRVCVDIGGRWAATVCEDMTARIWDLRTTKLVRTVEVDCAHSMLFAPTGSGFVVSDIGGEISYFPSPDAACTGRTEKGEGVVDCLALSDDGRLAVGDSEAGVVTLFSCALDRVIGELRHSTPIACGTFSPSGRSFLGGDEEGNIVLWNLGTGQCVLRLPHQSRVESVDWDRRTGLIATGTLEGLTVWDLRDSPADGDL</sequence>
<organism evidence="4 5">
    <name type="scientific">Streptomyces apricus</name>
    <dbReference type="NCBI Taxonomy" id="1828112"/>
    <lineage>
        <taxon>Bacteria</taxon>
        <taxon>Bacillati</taxon>
        <taxon>Actinomycetota</taxon>
        <taxon>Actinomycetes</taxon>
        <taxon>Kitasatosporales</taxon>
        <taxon>Streptomycetaceae</taxon>
        <taxon>Streptomyces</taxon>
    </lineage>
</organism>
<keyword evidence="1 3" id="KW-0853">WD repeat</keyword>
<proteinExistence type="predicted"/>
<dbReference type="InterPro" id="IPR019775">
    <property type="entry name" value="WD40_repeat_CS"/>
</dbReference>
<dbReference type="Proteomes" id="UP000324965">
    <property type="component" value="Unassembled WGS sequence"/>
</dbReference>
<feature type="repeat" description="WD" evidence="3">
    <location>
        <begin position="265"/>
        <end position="306"/>
    </location>
</feature>
<dbReference type="InterPro" id="IPR001680">
    <property type="entry name" value="WD40_rpt"/>
</dbReference>
<dbReference type="RefSeq" id="WP_149511915.1">
    <property type="nucleotide sequence ID" value="NZ_VDFC01000040.1"/>
</dbReference>
<dbReference type="GO" id="GO:0006367">
    <property type="term" value="P:transcription initiation at RNA polymerase II promoter"/>
    <property type="evidence" value="ECO:0007669"/>
    <property type="project" value="TreeGrafter"/>
</dbReference>
<dbReference type="InterPro" id="IPR015943">
    <property type="entry name" value="WD40/YVTN_repeat-like_dom_sf"/>
</dbReference>
<evidence type="ECO:0000256" key="2">
    <source>
        <dbReference type="ARBA" id="ARBA00022737"/>
    </source>
</evidence>
<evidence type="ECO:0000313" key="5">
    <source>
        <dbReference type="Proteomes" id="UP000324965"/>
    </source>
</evidence>
<dbReference type="PANTHER" id="PTHR19879">
    <property type="entry name" value="TRANSCRIPTION INITIATION FACTOR TFIID"/>
    <property type="match status" value="1"/>
</dbReference>
<dbReference type="EMBL" id="VDFC01000040">
    <property type="protein sequence ID" value="KAA0935508.1"/>
    <property type="molecule type" value="Genomic_DNA"/>
</dbReference>
<gene>
    <name evidence="4" type="ORF">FGF04_15720</name>
</gene>
<dbReference type="Pfam" id="PF00400">
    <property type="entry name" value="WD40"/>
    <property type="match status" value="3"/>
</dbReference>
<dbReference type="SUPFAM" id="SSF50978">
    <property type="entry name" value="WD40 repeat-like"/>
    <property type="match status" value="1"/>
</dbReference>